<gene>
    <name evidence="1" type="ORF">LRP50_20120</name>
</gene>
<dbReference type="InterPro" id="IPR021409">
    <property type="entry name" value="DUF3047"/>
</dbReference>
<accession>A0ABT5R584</accession>
<proteinExistence type="predicted"/>
<keyword evidence="2" id="KW-1185">Reference proteome</keyword>
<organism evidence="1 2">
    <name type="scientific">Enterovibrio gelatinilyticus</name>
    <dbReference type="NCBI Taxonomy" id="2899819"/>
    <lineage>
        <taxon>Bacteria</taxon>
        <taxon>Pseudomonadati</taxon>
        <taxon>Pseudomonadota</taxon>
        <taxon>Gammaproteobacteria</taxon>
        <taxon>Vibrionales</taxon>
        <taxon>Vibrionaceae</taxon>
        <taxon>Enterovibrio</taxon>
    </lineage>
</organism>
<dbReference type="Proteomes" id="UP001149400">
    <property type="component" value="Unassembled WGS sequence"/>
</dbReference>
<dbReference type="Pfam" id="PF11249">
    <property type="entry name" value="DUF3047"/>
    <property type="match status" value="1"/>
</dbReference>
<reference evidence="1" key="1">
    <citation type="submission" date="2021-12" db="EMBL/GenBank/DDBJ databases">
        <title>Enterovibrio ZSDZ35 sp. nov. and Enterovibrio ZSDZ42 sp. nov., isolated from coastal seawater in Qingdao.</title>
        <authorList>
            <person name="Zhang P."/>
        </authorList>
    </citation>
    <scope>NUCLEOTIDE SEQUENCE</scope>
    <source>
        <strain evidence="1">ZSDZ42</strain>
    </source>
</reference>
<name>A0ABT5R584_9GAMM</name>
<evidence type="ECO:0000313" key="2">
    <source>
        <dbReference type="Proteomes" id="UP001149400"/>
    </source>
</evidence>
<evidence type="ECO:0000313" key="1">
    <source>
        <dbReference type="EMBL" id="MDD1795442.1"/>
    </source>
</evidence>
<dbReference type="EMBL" id="JAJUBC010000029">
    <property type="protein sequence ID" value="MDD1795442.1"/>
    <property type="molecule type" value="Genomic_DNA"/>
</dbReference>
<sequence length="110" mass="12800">MQRRWNEIYSSLETIIYVWSANKTRNSFWGNPFSPRSFKMLAANGGVEKGEWQYVSRNVREDFQRLYGENYRTLSAVSIMSDSDNSKSRSAAYMSTIRFSSSPITPFNFP</sequence>
<protein>
    <submittedName>
        <fullName evidence="1">DUF3047 domain-containing protein</fullName>
    </submittedName>
</protein>
<comment type="caution">
    <text evidence="1">The sequence shown here is derived from an EMBL/GenBank/DDBJ whole genome shotgun (WGS) entry which is preliminary data.</text>
</comment>